<dbReference type="InterPro" id="IPR040942">
    <property type="entry name" value="Minimal_Cpol"/>
</dbReference>
<evidence type="ECO:0000259" key="1">
    <source>
        <dbReference type="Pfam" id="PF18182"/>
    </source>
</evidence>
<dbReference type="NCBIfam" id="NF033576">
    <property type="entry name" value="mCpol"/>
    <property type="match status" value="1"/>
</dbReference>
<feature type="domain" description="Minimal CRISPR polymerase" evidence="1">
    <location>
        <begin position="3"/>
        <end position="111"/>
    </location>
</feature>
<dbReference type="Proteomes" id="UP000658690">
    <property type="component" value="Unassembled WGS sequence"/>
</dbReference>
<dbReference type="Pfam" id="PF18182">
    <property type="entry name" value="mCpol"/>
    <property type="match status" value="1"/>
</dbReference>
<dbReference type="EMBL" id="WHOC01000006">
    <property type="protein sequence ID" value="NOU84247.1"/>
    <property type="molecule type" value="Genomic_DNA"/>
</dbReference>
<proteinExistence type="predicted"/>
<keyword evidence="3" id="KW-1185">Reference proteome</keyword>
<comment type="caution">
    <text evidence="2">The sequence shown here is derived from an EMBL/GenBank/DDBJ whole genome shotgun (WGS) entry which is preliminary data.</text>
</comment>
<sequence length="122" mass="13486">MMYAYIDGDDIGLKIEKSFMNNDEVSLQKINNDVKDAVNSISNQLIVNGFDIIFSGADGIICKKQNIGARDLFELIRKYSNDINFSMGVGPSLCDVFLALRYAKSNGKNTAALYNGDFSIIN</sequence>
<gene>
    <name evidence="2" type="ORF">GC102_00380</name>
</gene>
<evidence type="ECO:0000313" key="3">
    <source>
        <dbReference type="Proteomes" id="UP000658690"/>
    </source>
</evidence>
<dbReference type="RefSeq" id="WP_171687730.1">
    <property type="nucleotide sequence ID" value="NZ_WHOC01000006.1"/>
</dbReference>
<accession>A0ABX1YTH9</accession>
<evidence type="ECO:0000313" key="2">
    <source>
        <dbReference type="EMBL" id="NOU84247.1"/>
    </source>
</evidence>
<reference evidence="2 3" key="1">
    <citation type="submission" date="2019-10" db="EMBL/GenBank/DDBJ databases">
        <title>Description of Paenibacillus choica sp. nov.</title>
        <authorList>
            <person name="Carlier A."/>
            <person name="Qi S."/>
        </authorList>
    </citation>
    <scope>NUCLEOTIDE SEQUENCE [LARGE SCALE GENOMIC DNA]</scope>
    <source>
        <strain evidence="2 3">LMG 31460</strain>
    </source>
</reference>
<name>A0ABX1YTH9_9BACL</name>
<organism evidence="2 3">
    <name type="scientific">Paenibacillus germinis</name>
    <dbReference type="NCBI Taxonomy" id="2654979"/>
    <lineage>
        <taxon>Bacteria</taxon>
        <taxon>Bacillati</taxon>
        <taxon>Bacillota</taxon>
        <taxon>Bacilli</taxon>
        <taxon>Bacillales</taxon>
        <taxon>Paenibacillaceae</taxon>
        <taxon>Paenibacillus</taxon>
    </lineage>
</organism>
<protein>
    <submittedName>
        <fullName evidence="2">MCpol domain-containing protein</fullName>
    </submittedName>
</protein>